<dbReference type="AlphaFoldDB" id="A0A8S1MKS0"/>
<reference evidence="9" key="1">
    <citation type="submission" date="2021-01" db="EMBL/GenBank/DDBJ databases">
        <authorList>
            <consortium name="Genoscope - CEA"/>
            <person name="William W."/>
        </authorList>
    </citation>
    <scope>NUCLEOTIDE SEQUENCE</scope>
</reference>
<sequence length="229" mass="27540">MENQDYEHDSEDEGIEDNLIGGYHPVHFKEALLNRYVVMQKGRFSTVWLAQDFQHDTLVTLKFKRVHLNIWKLYKIKQQKPNLLEILQKIAQNVYKSIWIQSLKEYYANVQIICSNNVDDSHRLALLKKYINQRFAFQSFRISEISFQFLDCQRPTLINELGIKCIMRNLRCILNQREKMKKRSNLIRILEDLITFILIKQKSMKNHLIIWHQLDLMKDLIHKVLNKIK</sequence>
<protein>
    <recommendedName>
        <fullName evidence="1">non-specific serine/threonine protein kinase</fullName>
        <ecNumber evidence="1">2.7.11.1</ecNumber>
    </recommendedName>
</protein>
<dbReference type="GO" id="GO:0004674">
    <property type="term" value="F:protein serine/threonine kinase activity"/>
    <property type="evidence" value="ECO:0007669"/>
    <property type="project" value="UniProtKB-KW"/>
</dbReference>
<keyword evidence="2" id="KW-0723">Serine/threonine-protein kinase</keyword>
<evidence type="ECO:0000256" key="8">
    <source>
        <dbReference type="ARBA" id="ARBA00048679"/>
    </source>
</evidence>
<dbReference type="EC" id="2.7.11.1" evidence="1"/>
<name>A0A8S1MKS0_PARPR</name>
<keyword evidence="5" id="KW-0418">Kinase</keyword>
<proteinExistence type="predicted"/>
<dbReference type="GO" id="GO:0005524">
    <property type="term" value="F:ATP binding"/>
    <property type="evidence" value="ECO:0007669"/>
    <property type="project" value="UniProtKB-KW"/>
</dbReference>
<dbReference type="InterPro" id="IPR051334">
    <property type="entry name" value="SRPK"/>
</dbReference>
<keyword evidence="6" id="KW-0067">ATP-binding</keyword>
<evidence type="ECO:0000256" key="5">
    <source>
        <dbReference type="ARBA" id="ARBA00022777"/>
    </source>
</evidence>
<evidence type="ECO:0000256" key="4">
    <source>
        <dbReference type="ARBA" id="ARBA00022741"/>
    </source>
</evidence>
<organism evidence="9 10">
    <name type="scientific">Paramecium primaurelia</name>
    <dbReference type="NCBI Taxonomy" id="5886"/>
    <lineage>
        <taxon>Eukaryota</taxon>
        <taxon>Sar</taxon>
        <taxon>Alveolata</taxon>
        <taxon>Ciliophora</taxon>
        <taxon>Intramacronucleata</taxon>
        <taxon>Oligohymenophorea</taxon>
        <taxon>Peniculida</taxon>
        <taxon>Parameciidae</taxon>
        <taxon>Paramecium</taxon>
    </lineage>
</organism>
<keyword evidence="4" id="KW-0547">Nucleotide-binding</keyword>
<dbReference type="EMBL" id="CAJJDM010000063">
    <property type="protein sequence ID" value="CAD8079712.1"/>
    <property type="molecule type" value="Genomic_DNA"/>
</dbReference>
<accession>A0A8S1MKS0</accession>
<dbReference type="Proteomes" id="UP000688137">
    <property type="component" value="Unassembled WGS sequence"/>
</dbReference>
<dbReference type="GO" id="GO:0000245">
    <property type="term" value="P:spliceosomal complex assembly"/>
    <property type="evidence" value="ECO:0007669"/>
    <property type="project" value="TreeGrafter"/>
</dbReference>
<dbReference type="GO" id="GO:0050684">
    <property type="term" value="P:regulation of mRNA processing"/>
    <property type="evidence" value="ECO:0007669"/>
    <property type="project" value="TreeGrafter"/>
</dbReference>
<comment type="catalytic activity">
    <reaction evidence="7">
        <text>L-threonyl-[protein] + ATP = O-phospho-L-threonyl-[protein] + ADP + H(+)</text>
        <dbReference type="Rhea" id="RHEA:46608"/>
        <dbReference type="Rhea" id="RHEA-COMP:11060"/>
        <dbReference type="Rhea" id="RHEA-COMP:11605"/>
        <dbReference type="ChEBI" id="CHEBI:15378"/>
        <dbReference type="ChEBI" id="CHEBI:30013"/>
        <dbReference type="ChEBI" id="CHEBI:30616"/>
        <dbReference type="ChEBI" id="CHEBI:61977"/>
        <dbReference type="ChEBI" id="CHEBI:456216"/>
        <dbReference type="EC" id="2.7.11.1"/>
    </reaction>
</comment>
<evidence type="ECO:0000256" key="2">
    <source>
        <dbReference type="ARBA" id="ARBA00022527"/>
    </source>
</evidence>
<comment type="caution">
    <text evidence="9">The sequence shown here is derived from an EMBL/GenBank/DDBJ whole genome shotgun (WGS) entry which is preliminary data.</text>
</comment>
<evidence type="ECO:0000313" key="10">
    <source>
        <dbReference type="Proteomes" id="UP000688137"/>
    </source>
</evidence>
<dbReference type="PANTHER" id="PTHR47634">
    <property type="entry name" value="PROTEIN KINASE DOMAIN-CONTAINING PROTEIN-RELATED"/>
    <property type="match status" value="1"/>
</dbReference>
<evidence type="ECO:0000256" key="3">
    <source>
        <dbReference type="ARBA" id="ARBA00022679"/>
    </source>
</evidence>
<gene>
    <name evidence="9" type="ORF">PPRIM_AZ9-3.1.T0620162</name>
</gene>
<comment type="catalytic activity">
    <reaction evidence="8">
        <text>L-seryl-[protein] + ATP = O-phospho-L-seryl-[protein] + ADP + H(+)</text>
        <dbReference type="Rhea" id="RHEA:17989"/>
        <dbReference type="Rhea" id="RHEA-COMP:9863"/>
        <dbReference type="Rhea" id="RHEA-COMP:11604"/>
        <dbReference type="ChEBI" id="CHEBI:15378"/>
        <dbReference type="ChEBI" id="CHEBI:29999"/>
        <dbReference type="ChEBI" id="CHEBI:30616"/>
        <dbReference type="ChEBI" id="CHEBI:83421"/>
        <dbReference type="ChEBI" id="CHEBI:456216"/>
        <dbReference type="EC" id="2.7.11.1"/>
    </reaction>
</comment>
<evidence type="ECO:0000256" key="7">
    <source>
        <dbReference type="ARBA" id="ARBA00047899"/>
    </source>
</evidence>
<evidence type="ECO:0000256" key="1">
    <source>
        <dbReference type="ARBA" id="ARBA00012513"/>
    </source>
</evidence>
<keyword evidence="10" id="KW-1185">Reference proteome</keyword>
<dbReference type="PANTHER" id="PTHR47634:SF9">
    <property type="entry name" value="PROTEIN KINASE DOMAIN-CONTAINING PROTEIN-RELATED"/>
    <property type="match status" value="1"/>
</dbReference>
<evidence type="ECO:0000256" key="6">
    <source>
        <dbReference type="ARBA" id="ARBA00022840"/>
    </source>
</evidence>
<keyword evidence="3" id="KW-0808">Transferase</keyword>
<evidence type="ECO:0000313" key="9">
    <source>
        <dbReference type="EMBL" id="CAD8079712.1"/>
    </source>
</evidence>